<name>A0A9N7V465_PLEPL</name>
<reference evidence="2" key="1">
    <citation type="submission" date="2020-03" db="EMBL/GenBank/DDBJ databases">
        <authorList>
            <person name="Weist P."/>
        </authorList>
    </citation>
    <scope>NUCLEOTIDE SEQUENCE</scope>
</reference>
<dbReference type="AlphaFoldDB" id="A0A9N7V465"/>
<evidence type="ECO:0000256" key="1">
    <source>
        <dbReference type="SAM" id="MobiDB-lite"/>
    </source>
</evidence>
<accession>A0A9N7V465</accession>
<evidence type="ECO:0000313" key="3">
    <source>
        <dbReference type="Proteomes" id="UP001153269"/>
    </source>
</evidence>
<sequence>MESQHCVPFLESVKETICLVAVSEPPVEAISSKLSNTASYCLRTEWTAATRTVHRVGHSGFRVLFSPALLLSLLQPLLLYLLQLSCSPPPASSPLSPPASPVSSSSLSS</sequence>
<protein>
    <submittedName>
        <fullName evidence="2">Uncharacterized protein</fullName>
    </submittedName>
</protein>
<keyword evidence="3" id="KW-1185">Reference proteome</keyword>
<gene>
    <name evidence="2" type="ORF">PLEPLA_LOCUS30407</name>
</gene>
<dbReference type="Proteomes" id="UP001153269">
    <property type="component" value="Unassembled WGS sequence"/>
</dbReference>
<comment type="caution">
    <text evidence="2">The sequence shown here is derived from an EMBL/GenBank/DDBJ whole genome shotgun (WGS) entry which is preliminary data.</text>
</comment>
<proteinExistence type="predicted"/>
<dbReference type="EMBL" id="CADEAL010002900">
    <property type="protein sequence ID" value="CAB1442689.1"/>
    <property type="molecule type" value="Genomic_DNA"/>
</dbReference>
<organism evidence="2 3">
    <name type="scientific">Pleuronectes platessa</name>
    <name type="common">European plaice</name>
    <dbReference type="NCBI Taxonomy" id="8262"/>
    <lineage>
        <taxon>Eukaryota</taxon>
        <taxon>Metazoa</taxon>
        <taxon>Chordata</taxon>
        <taxon>Craniata</taxon>
        <taxon>Vertebrata</taxon>
        <taxon>Euteleostomi</taxon>
        <taxon>Actinopterygii</taxon>
        <taxon>Neopterygii</taxon>
        <taxon>Teleostei</taxon>
        <taxon>Neoteleostei</taxon>
        <taxon>Acanthomorphata</taxon>
        <taxon>Carangaria</taxon>
        <taxon>Pleuronectiformes</taxon>
        <taxon>Pleuronectoidei</taxon>
        <taxon>Pleuronectidae</taxon>
        <taxon>Pleuronectes</taxon>
    </lineage>
</organism>
<feature type="region of interest" description="Disordered" evidence="1">
    <location>
        <begin position="88"/>
        <end position="109"/>
    </location>
</feature>
<feature type="compositionally biased region" description="Pro residues" evidence="1">
    <location>
        <begin position="88"/>
        <end position="100"/>
    </location>
</feature>
<evidence type="ECO:0000313" key="2">
    <source>
        <dbReference type="EMBL" id="CAB1442689.1"/>
    </source>
</evidence>